<dbReference type="NCBIfam" id="TIGR00152">
    <property type="entry name" value="dephospho-CoA kinase"/>
    <property type="match status" value="1"/>
</dbReference>
<evidence type="ECO:0000256" key="8">
    <source>
        <dbReference type="ARBA" id="ARBA00022695"/>
    </source>
</evidence>
<dbReference type="PROSITE" id="PS51219">
    <property type="entry name" value="DPCK"/>
    <property type="match status" value="1"/>
</dbReference>
<dbReference type="Pfam" id="PF01121">
    <property type="entry name" value="CoaE"/>
    <property type="match status" value="1"/>
</dbReference>
<dbReference type="OrthoDB" id="330671at2759"/>
<sequence length="556" mass="62271">MAVNTGLLLLTSPTHLLSKKVPAILNFISQKITKVLYVHLHPDLERCLSSEHETQQDSCIPPSYSILHFATNFYVESAKIRGFPDTRILLRNLGGRVSCSDIPLLHSIQNVYTDSTLPPADISTYLKNWMLYPSDTAMHRLPDDILQSLKAKASSRFSETEPSNKMCKQEEEFKTYSHVVLGGTFDRLHVGHKVLLTESAMRANHKVTVGVTDGAMNHKKILHELIQPCQTRIDDVYNFLWEVKPWIAHKDIIVPIVDPFGPSIVEVDMGCIVVSQETKKGGAAVNKRRVEKGLSVLDVHEIDIVADINHEEQEEDKVSSSSQRMRLLGTLLKQPIANSNMLTSPYIIGLTGGIASGKSSVCQRLEKLGAAVIDCDKLGHQAYQPDAAAFQKVVDEFGKDIVGDDGQINRKALGAKVFADKSRLTVLNKIVWPEIARMAQDLISSYAKEGKDVCILDAAVLLDANWDEFTHEVWSCIIPKEEALKRIIDRDGLSEERARQRIESQMSNQERVARSHVVMCTLWEPEYTQKQVEKAWKALQERKNLHSSGELPASQL</sequence>
<dbReference type="SUPFAM" id="SSF52374">
    <property type="entry name" value="Nucleotidylyl transferase"/>
    <property type="match status" value="1"/>
</dbReference>
<dbReference type="GO" id="GO:0004140">
    <property type="term" value="F:dephospho-CoA kinase activity"/>
    <property type="evidence" value="ECO:0007669"/>
    <property type="project" value="UniProtKB-EC"/>
</dbReference>
<evidence type="ECO:0000256" key="12">
    <source>
        <dbReference type="ARBA" id="ARBA00023128"/>
    </source>
</evidence>
<keyword evidence="5" id="KW-0963">Cytoplasm</keyword>
<evidence type="ECO:0000256" key="6">
    <source>
        <dbReference type="ARBA" id="ARBA00022553"/>
    </source>
</evidence>
<dbReference type="EMBL" id="JAIZAY010000018">
    <property type="protein sequence ID" value="KAJ8024780.1"/>
    <property type="molecule type" value="Genomic_DNA"/>
</dbReference>
<gene>
    <name evidence="23" type="ORF">HOLleu_34789</name>
</gene>
<dbReference type="GO" id="GO:0005524">
    <property type="term" value="F:ATP binding"/>
    <property type="evidence" value="ECO:0007669"/>
    <property type="project" value="UniProtKB-KW"/>
</dbReference>
<keyword evidence="13" id="KW-0511">Multifunctional enzyme</keyword>
<dbReference type="InterPro" id="IPR027417">
    <property type="entry name" value="P-loop_NTPase"/>
</dbReference>
<comment type="pathway">
    <text evidence="17">Cofactor biosynthesis; coenzyme A biosynthesis; CoA from (R)-pantothenate: step 4/5.</text>
</comment>
<dbReference type="PANTHER" id="PTHR10695:SF46">
    <property type="entry name" value="BIFUNCTIONAL COENZYME A SYNTHASE-RELATED"/>
    <property type="match status" value="1"/>
</dbReference>
<keyword evidence="9" id="KW-0547">Nucleotide-binding</keyword>
<dbReference type="Proteomes" id="UP001152320">
    <property type="component" value="Chromosome 18"/>
</dbReference>
<feature type="domain" description="Cytidyltransferase-like" evidence="22">
    <location>
        <begin position="180"/>
        <end position="324"/>
    </location>
</feature>
<evidence type="ECO:0000256" key="15">
    <source>
        <dbReference type="ARBA" id="ARBA00051912"/>
    </source>
</evidence>
<evidence type="ECO:0000256" key="3">
    <source>
        <dbReference type="ARBA" id="ARBA00011245"/>
    </source>
</evidence>
<evidence type="ECO:0000256" key="17">
    <source>
        <dbReference type="ARBA" id="ARBA00060565"/>
    </source>
</evidence>
<evidence type="ECO:0000256" key="13">
    <source>
        <dbReference type="ARBA" id="ARBA00023268"/>
    </source>
</evidence>
<organism evidence="23 24">
    <name type="scientific">Holothuria leucospilota</name>
    <name type="common">Black long sea cucumber</name>
    <name type="synonym">Mertensiothuria leucospilota</name>
    <dbReference type="NCBI Taxonomy" id="206669"/>
    <lineage>
        <taxon>Eukaryota</taxon>
        <taxon>Metazoa</taxon>
        <taxon>Echinodermata</taxon>
        <taxon>Eleutherozoa</taxon>
        <taxon>Echinozoa</taxon>
        <taxon>Holothuroidea</taxon>
        <taxon>Aspidochirotacea</taxon>
        <taxon>Aspidochirotida</taxon>
        <taxon>Holothuriidae</taxon>
        <taxon>Holothuria</taxon>
    </lineage>
</organism>
<evidence type="ECO:0000256" key="9">
    <source>
        <dbReference type="ARBA" id="ARBA00022741"/>
    </source>
</evidence>
<keyword evidence="7" id="KW-0808">Transferase</keyword>
<keyword evidence="10" id="KW-0418">Kinase</keyword>
<dbReference type="EC" id="2.7.7.3" evidence="4"/>
<proteinExistence type="inferred from homology"/>
<comment type="subunit">
    <text evidence="3">Monomer.</text>
</comment>
<dbReference type="InterPro" id="IPR014729">
    <property type="entry name" value="Rossmann-like_a/b/a_fold"/>
</dbReference>
<evidence type="ECO:0000256" key="5">
    <source>
        <dbReference type="ARBA" id="ARBA00022490"/>
    </source>
</evidence>
<evidence type="ECO:0000256" key="19">
    <source>
        <dbReference type="ARBA" id="ARBA00061673"/>
    </source>
</evidence>
<dbReference type="GO" id="GO:0015937">
    <property type="term" value="P:coenzyme A biosynthetic process"/>
    <property type="evidence" value="ECO:0007669"/>
    <property type="project" value="InterPro"/>
</dbReference>
<evidence type="ECO:0000256" key="11">
    <source>
        <dbReference type="ARBA" id="ARBA00022840"/>
    </source>
</evidence>
<comment type="subcellular location">
    <subcellularLocation>
        <location evidence="2">Cytoplasm</location>
    </subcellularLocation>
    <subcellularLocation>
        <location evidence="1">Mitochondrion matrix</location>
    </subcellularLocation>
</comment>
<name>A0A9Q0YNW2_HOLLE</name>
<evidence type="ECO:0000256" key="20">
    <source>
        <dbReference type="ARBA" id="ARBA00066359"/>
    </source>
</evidence>
<dbReference type="Gene3D" id="3.40.50.300">
    <property type="entry name" value="P-loop containing nucleotide triphosphate hydrolases"/>
    <property type="match status" value="1"/>
</dbReference>
<comment type="catalytic activity">
    <reaction evidence="15">
        <text>3'-dephospho-CoA + ATP = ADP + CoA + H(+)</text>
        <dbReference type="Rhea" id="RHEA:18245"/>
        <dbReference type="ChEBI" id="CHEBI:15378"/>
        <dbReference type="ChEBI" id="CHEBI:30616"/>
        <dbReference type="ChEBI" id="CHEBI:57287"/>
        <dbReference type="ChEBI" id="CHEBI:57328"/>
        <dbReference type="ChEBI" id="CHEBI:456216"/>
        <dbReference type="EC" id="2.7.1.24"/>
    </reaction>
    <physiologicalReaction direction="left-to-right" evidence="15">
        <dbReference type="Rhea" id="RHEA:18246"/>
    </physiologicalReaction>
</comment>
<dbReference type="Pfam" id="PF01467">
    <property type="entry name" value="CTP_transf_like"/>
    <property type="match status" value="1"/>
</dbReference>
<evidence type="ECO:0000256" key="4">
    <source>
        <dbReference type="ARBA" id="ARBA00012392"/>
    </source>
</evidence>
<reference evidence="23" key="1">
    <citation type="submission" date="2021-10" db="EMBL/GenBank/DDBJ databases">
        <title>Tropical sea cucumber genome reveals ecological adaptation and Cuvierian tubules defense mechanism.</title>
        <authorList>
            <person name="Chen T."/>
        </authorList>
    </citation>
    <scope>NUCLEOTIDE SEQUENCE</scope>
    <source>
        <strain evidence="23">Nanhai2018</strain>
        <tissue evidence="23">Muscle</tissue>
    </source>
</reference>
<comment type="function">
    <text evidence="16">Bifunctional enzyme that catalyzes the fourth and fifth sequential steps of CoA biosynthetic pathway. The fourth reaction is catalyzed by the phosphopantetheine adenylyltransferase, coded by the coaD domain; the fifth reaction is catalyzed by the dephospho-CoA kinase, coded by the coaE domain. May act as a point of CoA biosynthesis regulation.</text>
</comment>
<evidence type="ECO:0000256" key="18">
    <source>
        <dbReference type="ARBA" id="ARBA00060696"/>
    </source>
</evidence>
<keyword evidence="11" id="KW-0067">ATP-binding</keyword>
<comment type="pathway">
    <text evidence="18">Cofactor biosynthesis; coenzyme A biosynthesis; CoA from (R)-pantothenate: step 5/5.</text>
</comment>
<evidence type="ECO:0000313" key="24">
    <source>
        <dbReference type="Proteomes" id="UP001152320"/>
    </source>
</evidence>
<evidence type="ECO:0000256" key="10">
    <source>
        <dbReference type="ARBA" id="ARBA00022777"/>
    </source>
</evidence>
<dbReference type="EC" id="2.7.1.24" evidence="20"/>
<dbReference type="InterPro" id="IPR001977">
    <property type="entry name" value="Depp_CoAkinase"/>
</dbReference>
<dbReference type="Gene3D" id="3.40.50.620">
    <property type="entry name" value="HUPs"/>
    <property type="match status" value="1"/>
</dbReference>
<comment type="catalytic activity">
    <reaction evidence="14">
        <text>(R)-4'-phosphopantetheine + ATP + H(+) = 3'-dephospho-CoA + diphosphate</text>
        <dbReference type="Rhea" id="RHEA:19801"/>
        <dbReference type="ChEBI" id="CHEBI:15378"/>
        <dbReference type="ChEBI" id="CHEBI:30616"/>
        <dbReference type="ChEBI" id="CHEBI:33019"/>
        <dbReference type="ChEBI" id="CHEBI:57328"/>
        <dbReference type="ChEBI" id="CHEBI:61723"/>
        <dbReference type="EC" id="2.7.7.3"/>
    </reaction>
    <physiologicalReaction direction="left-to-right" evidence="14">
        <dbReference type="Rhea" id="RHEA:19802"/>
    </physiologicalReaction>
</comment>
<dbReference type="PANTHER" id="PTHR10695">
    <property type="entry name" value="DEPHOSPHO-COA KINASE-RELATED"/>
    <property type="match status" value="1"/>
</dbReference>
<dbReference type="CDD" id="cd02164">
    <property type="entry name" value="PPAT_CoAS"/>
    <property type="match status" value="1"/>
</dbReference>
<keyword evidence="12" id="KW-0496">Mitochondrion</keyword>
<dbReference type="GO" id="GO:0005759">
    <property type="term" value="C:mitochondrial matrix"/>
    <property type="evidence" value="ECO:0007669"/>
    <property type="project" value="UniProtKB-SubCell"/>
</dbReference>
<dbReference type="SUPFAM" id="SSF52540">
    <property type="entry name" value="P-loop containing nucleoside triphosphate hydrolases"/>
    <property type="match status" value="1"/>
</dbReference>
<comment type="caution">
    <text evidence="23">The sequence shown here is derived from an EMBL/GenBank/DDBJ whole genome shotgun (WGS) entry which is preliminary data.</text>
</comment>
<dbReference type="AlphaFoldDB" id="A0A9Q0YNW2"/>
<dbReference type="CDD" id="cd02022">
    <property type="entry name" value="DPCK"/>
    <property type="match status" value="1"/>
</dbReference>
<protein>
    <recommendedName>
        <fullName evidence="21">Bifunctional coenzyme A synthase</fullName>
        <ecNumber evidence="20">2.7.1.24</ecNumber>
        <ecNumber evidence="4">2.7.7.3</ecNumber>
    </recommendedName>
</protein>
<evidence type="ECO:0000313" key="23">
    <source>
        <dbReference type="EMBL" id="KAJ8024780.1"/>
    </source>
</evidence>
<evidence type="ECO:0000256" key="14">
    <source>
        <dbReference type="ARBA" id="ARBA00051310"/>
    </source>
</evidence>
<dbReference type="FunFam" id="3.40.50.300:FF:000899">
    <property type="entry name" value="Bifunctional coenzyme A synthase"/>
    <property type="match status" value="1"/>
</dbReference>
<evidence type="ECO:0000259" key="22">
    <source>
        <dbReference type="Pfam" id="PF01467"/>
    </source>
</evidence>
<dbReference type="FunFam" id="3.40.50.620:FF:000089">
    <property type="entry name" value="Bifunctional coenzyme A synthase"/>
    <property type="match status" value="1"/>
</dbReference>
<dbReference type="HAMAP" id="MF_00376">
    <property type="entry name" value="Dephospho_CoA_kinase"/>
    <property type="match status" value="1"/>
</dbReference>
<evidence type="ECO:0000256" key="2">
    <source>
        <dbReference type="ARBA" id="ARBA00004496"/>
    </source>
</evidence>
<dbReference type="GO" id="GO:0004595">
    <property type="term" value="F:pantetheine-phosphate adenylyltransferase activity"/>
    <property type="evidence" value="ECO:0007669"/>
    <property type="project" value="UniProtKB-EC"/>
</dbReference>
<keyword evidence="6" id="KW-0597">Phosphoprotein</keyword>
<evidence type="ECO:0000256" key="7">
    <source>
        <dbReference type="ARBA" id="ARBA00022679"/>
    </source>
</evidence>
<evidence type="ECO:0000256" key="1">
    <source>
        <dbReference type="ARBA" id="ARBA00004305"/>
    </source>
</evidence>
<accession>A0A9Q0YNW2</accession>
<keyword evidence="24" id="KW-1185">Reference proteome</keyword>
<keyword evidence="8" id="KW-0548">Nucleotidyltransferase</keyword>
<dbReference type="InterPro" id="IPR004821">
    <property type="entry name" value="Cyt_trans-like"/>
</dbReference>
<evidence type="ECO:0000256" key="21">
    <source>
        <dbReference type="ARBA" id="ARBA00067394"/>
    </source>
</evidence>
<comment type="similarity">
    <text evidence="19">In the central section; belongs to the eukaryotic CoaD family.</text>
</comment>
<evidence type="ECO:0000256" key="16">
    <source>
        <dbReference type="ARBA" id="ARBA00059677"/>
    </source>
</evidence>